<reference evidence="3 4" key="1">
    <citation type="submission" date="2019-03" db="EMBL/GenBank/DDBJ databases">
        <title>Genomic Encyclopedia of Type Strains, Phase IV (KMG-IV): sequencing the most valuable type-strain genomes for metagenomic binning, comparative biology and taxonomic classification.</title>
        <authorList>
            <person name="Goeker M."/>
        </authorList>
    </citation>
    <scope>NUCLEOTIDE SEQUENCE [LARGE SCALE GENOMIC DNA]</scope>
    <source>
        <strain evidence="3 4">DSM 101688</strain>
    </source>
</reference>
<dbReference type="EMBL" id="SLZW01000002">
    <property type="protein sequence ID" value="TCS64247.1"/>
    <property type="molecule type" value="Genomic_DNA"/>
</dbReference>
<name>A0A4R3JEM1_9PROT</name>
<evidence type="ECO:0000256" key="1">
    <source>
        <dbReference type="ARBA" id="ARBA00022801"/>
    </source>
</evidence>
<evidence type="ECO:0000313" key="4">
    <source>
        <dbReference type="Proteomes" id="UP000295304"/>
    </source>
</evidence>
<evidence type="ECO:0000259" key="2">
    <source>
        <dbReference type="Pfam" id="PF00561"/>
    </source>
</evidence>
<sequence length="284" mass="31390">MEKNNFLSLGPHGFHRVAYVLWPGFNVSGCCVCVHGLTRNARDFDILAQALGADYAAVACPDIVGRGCSDRLERPEDYGYPQYMADMAALIARLGVERVDWVGTSMGGLIGMMLAAQPGSPIRRLVLNDIGAVIPGKALERLAEYVGKAPFFESMQEVETYLRRVHGSFGTLDDAQWAHLARHSARRGDDGRWTLNYDPAIAQGFVRNGEGRFDDVDLWALWDRVRCPTLILRGERSDILSADCAREMVARNACAQWVEIPNTGHAPALMAAEQIATVRAWLKK</sequence>
<protein>
    <submittedName>
        <fullName evidence="3">Pimeloyl-ACP methyl ester carboxylesterase</fullName>
    </submittedName>
</protein>
<dbReference type="InterPro" id="IPR029058">
    <property type="entry name" value="AB_hydrolase_fold"/>
</dbReference>
<dbReference type="Pfam" id="PF00561">
    <property type="entry name" value="Abhydrolase_1"/>
    <property type="match status" value="1"/>
</dbReference>
<dbReference type="InterPro" id="IPR050266">
    <property type="entry name" value="AB_hydrolase_sf"/>
</dbReference>
<comment type="caution">
    <text evidence="3">The sequence shown here is derived from an EMBL/GenBank/DDBJ whole genome shotgun (WGS) entry which is preliminary data.</text>
</comment>
<dbReference type="Proteomes" id="UP000295304">
    <property type="component" value="Unassembled WGS sequence"/>
</dbReference>
<dbReference type="Gene3D" id="3.40.50.1820">
    <property type="entry name" value="alpha/beta hydrolase"/>
    <property type="match status" value="1"/>
</dbReference>
<gene>
    <name evidence="3" type="ORF">EDD55_102289</name>
</gene>
<dbReference type="GO" id="GO:0016020">
    <property type="term" value="C:membrane"/>
    <property type="evidence" value="ECO:0007669"/>
    <property type="project" value="TreeGrafter"/>
</dbReference>
<dbReference type="PANTHER" id="PTHR43798:SF31">
    <property type="entry name" value="AB HYDROLASE SUPERFAMILY PROTEIN YCLE"/>
    <property type="match status" value="1"/>
</dbReference>
<dbReference type="GO" id="GO:0016787">
    <property type="term" value="F:hydrolase activity"/>
    <property type="evidence" value="ECO:0007669"/>
    <property type="project" value="UniProtKB-KW"/>
</dbReference>
<accession>A0A4R3JEM1</accession>
<dbReference type="OrthoDB" id="9791366at2"/>
<evidence type="ECO:0000313" key="3">
    <source>
        <dbReference type="EMBL" id="TCS64247.1"/>
    </source>
</evidence>
<feature type="domain" description="AB hydrolase-1" evidence="2">
    <location>
        <begin position="32"/>
        <end position="267"/>
    </location>
</feature>
<organism evidence="3 4">
    <name type="scientific">Varunaivibrio sulfuroxidans</name>
    <dbReference type="NCBI Taxonomy" id="1773489"/>
    <lineage>
        <taxon>Bacteria</taxon>
        <taxon>Pseudomonadati</taxon>
        <taxon>Pseudomonadota</taxon>
        <taxon>Alphaproteobacteria</taxon>
        <taxon>Rhodospirillales</taxon>
        <taxon>Magnetovibrionaceae</taxon>
        <taxon>Varunaivibrio</taxon>
    </lineage>
</organism>
<proteinExistence type="predicted"/>
<keyword evidence="1" id="KW-0378">Hydrolase</keyword>
<keyword evidence="4" id="KW-1185">Reference proteome</keyword>
<dbReference type="PANTHER" id="PTHR43798">
    <property type="entry name" value="MONOACYLGLYCEROL LIPASE"/>
    <property type="match status" value="1"/>
</dbReference>
<dbReference type="SUPFAM" id="SSF53474">
    <property type="entry name" value="alpha/beta-Hydrolases"/>
    <property type="match status" value="1"/>
</dbReference>
<dbReference type="AlphaFoldDB" id="A0A4R3JEM1"/>
<dbReference type="InterPro" id="IPR000073">
    <property type="entry name" value="AB_hydrolase_1"/>
</dbReference>